<sequence length="111" mass="12185">KRPSLNKDEQRSSLFSFSSAAEGLVADAGKLVNMVVMGMQIAEEAYGKVLDKFYSQIEHGKMAATDLMAAAGKLITKYTPAAFLKPTGNEDKVYKYNREKNEPMFVGMNPG</sequence>
<dbReference type="Proteomes" id="UP000249739">
    <property type="component" value="Unassembled WGS sequence"/>
</dbReference>
<organism evidence="1 2">
    <name type="scientific">Micavibrio aeruginosavorus</name>
    <dbReference type="NCBI Taxonomy" id="349221"/>
    <lineage>
        <taxon>Bacteria</taxon>
        <taxon>Pseudomonadati</taxon>
        <taxon>Bdellovibrionota</taxon>
        <taxon>Bdellovibrionia</taxon>
        <taxon>Bdellovibrionales</taxon>
        <taxon>Pseudobdellovibrionaceae</taxon>
        <taxon>Micavibrio</taxon>
    </lineage>
</organism>
<dbReference type="AlphaFoldDB" id="A0A2W5FKJ7"/>
<protein>
    <submittedName>
        <fullName evidence="1">Uncharacterized protein</fullName>
    </submittedName>
</protein>
<evidence type="ECO:0000313" key="1">
    <source>
        <dbReference type="EMBL" id="PZP56555.1"/>
    </source>
</evidence>
<reference evidence="1 2" key="1">
    <citation type="submission" date="2017-08" db="EMBL/GenBank/DDBJ databases">
        <title>Infants hospitalized years apart are colonized by the same room-sourced microbial strains.</title>
        <authorList>
            <person name="Brooks B."/>
            <person name="Olm M.R."/>
            <person name="Firek B.A."/>
            <person name="Baker R."/>
            <person name="Thomas B.C."/>
            <person name="Morowitz M.J."/>
            <person name="Banfield J.F."/>
        </authorList>
    </citation>
    <scope>NUCLEOTIDE SEQUENCE [LARGE SCALE GENOMIC DNA]</scope>
    <source>
        <strain evidence="1">S2_006_000_R2_64</strain>
    </source>
</reference>
<name>A0A2W5FKJ7_9BACT</name>
<evidence type="ECO:0000313" key="2">
    <source>
        <dbReference type="Proteomes" id="UP000249739"/>
    </source>
</evidence>
<comment type="caution">
    <text evidence="1">The sequence shown here is derived from an EMBL/GenBank/DDBJ whole genome shotgun (WGS) entry which is preliminary data.</text>
</comment>
<feature type="non-terminal residue" evidence="1">
    <location>
        <position position="1"/>
    </location>
</feature>
<gene>
    <name evidence="1" type="ORF">DI586_03390</name>
</gene>
<proteinExistence type="predicted"/>
<accession>A0A2W5FKJ7</accession>
<dbReference type="EMBL" id="QFOT01000022">
    <property type="protein sequence ID" value="PZP56555.1"/>
    <property type="molecule type" value="Genomic_DNA"/>
</dbReference>